<protein>
    <submittedName>
        <fullName evidence="2">Uncharacterized protein</fullName>
    </submittedName>
</protein>
<feature type="transmembrane region" description="Helical" evidence="1">
    <location>
        <begin position="20"/>
        <end position="40"/>
    </location>
</feature>
<dbReference type="Proteomes" id="UP001265746">
    <property type="component" value="Unassembled WGS sequence"/>
</dbReference>
<accession>A0AAD9VWU0</accession>
<gene>
    <name evidence="2" type="ORF">N8I77_012837</name>
</gene>
<evidence type="ECO:0000313" key="3">
    <source>
        <dbReference type="Proteomes" id="UP001265746"/>
    </source>
</evidence>
<organism evidence="2 3">
    <name type="scientific">Phomopsis amygdali</name>
    <name type="common">Fusicoccum amygdali</name>
    <dbReference type="NCBI Taxonomy" id="1214568"/>
    <lineage>
        <taxon>Eukaryota</taxon>
        <taxon>Fungi</taxon>
        <taxon>Dikarya</taxon>
        <taxon>Ascomycota</taxon>
        <taxon>Pezizomycotina</taxon>
        <taxon>Sordariomycetes</taxon>
        <taxon>Sordariomycetidae</taxon>
        <taxon>Diaporthales</taxon>
        <taxon>Diaporthaceae</taxon>
        <taxon>Diaporthe</taxon>
    </lineage>
</organism>
<keyword evidence="1" id="KW-0472">Membrane</keyword>
<keyword evidence="1" id="KW-0812">Transmembrane</keyword>
<evidence type="ECO:0000313" key="2">
    <source>
        <dbReference type="EMBL" id="KAK2596957.1"/>
    </source>
</evidence>
<dbReference type="EMBL" id="JAUJFL010000010">
    <property type="protein sequence ID" value="KAK2596957.1"/>
    <property type="molecule type" value="Genomic_DNA"/>
</dbReference>
<evidence type="ECO:0000256" key="1">
    <source>
        <dbReference type="SAM" id="Phobius"/>
    </source>
</evidence>
<keyword evidence="1" id="KW-1133">Transmembrane helix</keyword>
<sequence>MKYHPPKHVSAFAVLKTAFLVFLRGSVVQLGGPAALGMLARSRPGILRARNKASSNLYWMHQLWGRRAGDGRETPSDQRTQALQSSTCTFRAKMRNSPFPGSILSVPVQVDSFRTTAHYCMNTGNQVYLVPEAATFSWYCMLLPGLPG</sequence>
<keyword evidence="3" id="KW-1185">Reference proteome</keyword>
<comment type="caution">
    <text evidence="2">The sequence shown here is derived from an EMBL/GenBank/DDBJ whole genome shotgun (WGS) entry which is preliminary data.</text>
</comment>
<reference evidence="2" key="1">
    <citation type="submission" date="2023-06" db="EMBL/GenBank/DDBJ databases">
        <authorList>
            <person name="Noh H."/>
        </authorList>
    </citation>
    <scope>NUCLEOTIDE SEQUENCE</scope>
    <source>
        <strain evidence="2">DUCC20226</strain>
    </source>
</reference>
<name>A0AAD9VWU0_PHOAM</name>
<proteinExistence type="predicted"/>
<dbReference type="AlphaFoldDB" id="A0AAD9VWU0"/>